<dbReference type="RefSeq" id="WP_135052919.1">
    <property type="nucleotide sequence ID" value="NZ_CAKOCW010000024.1"/>
</dbReference>
<comment type="caution">
    <text evidence="1">The sequence shown here is derived from an EMBL/GenBank/DDBJ whole genome shotgun (WGS) entry which is preliminary data.</text>
</comment>
<evidence type="ECO:0000313" key="2">
    <source>
        <dbReference type="Proteomes" id="UP000297747"/>
    </source>
</evidence>
<gene>
    <name evidence="1" type="ORF">E4U01_05920</name>
</gene>
<reference evidence="1 2" key="1">
    <citation type="submission" date="2019-03" db="EMBL/GenBank/DDBJ databases">
        <title>Diversity of the mouse oral microbiome.</title>
        <authorList>
            <person name="Joseph S."/>
            <person name="Aduse-Opoku J."/>
            <person name="Curtis M."/>
            <person name="Wade W."/>
            <person name="Hashim A."/>
        </authorList>
    </citation>
    <scope>NUCLEOTIDE SEQUENCE [LARGE SCALE GENOMIC DNA]</scope>
    <source>
        <strain evidence="1 2">HT4</strain>
    </source>
</reference>
<evidence type="ECO:0000313" key="1">
    <source>
        <dbReference type="EMBL" id="TFU30488.1"/>
    </source>
</evidence>
<evidence type="ECO:0008006" key="3">
    <source>
        <dbReference type="Google" id="ProtNLM"/>
    </source>
</evidence>
<accession>A0A4Y9FQE6</accession>
<dbReference type="EMBL" id="SPQA01000018">
    <property type="protein sequence ID" value="TFU30488.1"/>
    <property type="molecule type" value="Genomic_DNA"/>
</dbReference>
<sequence>MRVTKISIEEFIRPLKKTGRNKIQTKGVEVDLEELTIRYGMNDFTIERIPGTKGGHRYFFSCPQCGRRCRVMYEVRTLYACGTCQDIHRETLNRTKTDCTYYWERALREARKIQPNYTPKLGGYMFGGFPKRPKRMRLTTYLKHWWKFMKYLDKGDRYWLK</sequence>
<proteinExistence type="predicted"/>
<dbReference type="Proteomes" id="UP000297747">
    <property type="component" value="Unassembled WGS sequence"/>
</dbReference>
<organism evidence="1 2">
    <name type="scientific">Streptococcus acidominimus</name>
    <dbReference type="NCBI Taxonomy" id="1326"/>
    <lineage>
        <taxon>Bacteria</taxon>
        <taxon>Bacillati</taxon>
        <taxon>Bacillota</taxon>
        <taxon>Bacilli</taxon>
        <taxon>Lactobacillales</taxon>
        <taxon>Streptococcaceae</taxon>
        <taxon>Streptococcus</taxon>
    </lineage>
</organism>
<dbReference type="AlphaFoldDB" id="A0A4Y9FQE6"/>
<name>A0A4Y9FQE6_STRAI</name>
<protein>
    <recommendedName>
        <fullName evidence="3">Phage protein</fullName>
    </recommendedName>
</protein>